<keyword evidence="1" id="KW-0472">Membrane</keyword>
<dbReference type="OrthoDB" id="8954450at2"/>
<evidence type="ECO:0000313" key="3">
    <source>
        <dbReference type="Proteomes" id="UP000199120"/>
    </source>
</evidence>
<sequence>MRNKHAILWIWMCLLPLALDYKAPDAQSGLAAQWLVVIPALGSTLILVMIAPRFTHPAPLRTFVATAVALSIGGSVVTQLAQGNDVGNYLRVLLPFMLFALGFVATCGPWKPLRVAQMEHALWYANVLCLVFTLVFGLAVGGPLHDVRYRIVSPTMLGLQAVLLHQFIVARRFSVTTVLVFIATLLIELLSVTRSLLVGTALLAMFATWIASPSLRHLLRASLRALGALLCIALIAASSAWFAPEVADHWAQRVFAAKQTSAGRDPTTITRLAEMRDQFDQVTSSAGTLLFGEGYGHEYRYSPIYLPDLQGQISEKDFYAIQDWTAGHNFWVYQLFAGGIVFGIGLPVAVLGALLRAGFACRRWRRVAPRDPMLGPFGRAVMLLAAMPATSIGGNPLGARFSGLVYGVALGLTVALYAQLHYRLDVVRERKRAEPNFARPVQAASLNTFVTSEPR</sequence>
<accession>A0A1H7I9V9</accession>
<name>A0A1H7I9V9_9BURK</name>
<feature type="transmembrane region" description="Helical" evidence="1">
    <location>
        <begin position="173"/>
        <end position="190"/>
    </location>
</feature>
<gene>
    <name evidence="2" type="ORF">SAMN05192542_102627</name>
</gene>
<organism evidence="2 3">
    <name type="scientific">Paraburkholderia caballeronis</name>
    <dbReference type="NCBI Taxonomy" id="416943"/>
    <lineage>
        <taxon>Bacteria</taxon>
        <taxon>Pseudomonadati</taxon>
        <taxon>Pseudomonadota</taxon>
        <taxon>Betaproteobacteria</taxon>
        <taxon>Burkholderiales</taxon>
        <taxon>Burkholderiaceae</taxon>
        <taxon>Paraburkholderia</taxon>
    </lineage>
</organism>
<keyword evidence="1" id="KW-1133">Transmembrane helix</keyword>
<proteinExistence type="predicted"/>
<evidence type="ECO:0000313" key="2">
    <source>
        <dbReference type="EMBL" id="SEK59279.1"/>
    </source>
</evidence>
<keyword evidence="1" id="KW-0812">Transmembrane</keyword>
<feature type="transmembrane region" description="Helical" evidence="1">
    <location>
        <begin position="88"/>
        <end position="110"/>
    </location>
</feature>
<feature type="transmembrane region" description="Helical" evidence="1">
    <location>
        <begin position="196"/>
        <end position="213"/>
    </location>
</feature>
<feature type="transmembrane region" description="Helical" evidence="1">
    <location>
        <begin position="122"/>
        <end position="141"/>
    </location>
</feature>
<dbReference type="STRING" id="416943.SAMN05445871_3052"/>
<evidence type="ECO:0008006" key="4">
    <source>
        <dbReference type="Google" id="ProtNLM"/>
    </source>
</evidence>
<feature type="transmembrane region" description="Helical" evidence="1">
    <location>
        <begin position="376"/>
        <end position="397"/>
    </location>
</feature>
<reference evidence="3" key="1">
    <citation type="submission" date="2016-10" db="EMBL/GenBank/DDBJ databases">
        <authorList>
            <person name="Varghese N."/>
            <person name="Submissions S."/>
        </authorList>
    </citation>
    <scope>NUCLEOTIDE SEQUENCE [LARGE SCALE GENOMIC DNA]</scope>
    <source>
        <strain evidence="3">LMG 26416</strain>
    </source>
</reference>
<evidence type="ECO:0000256" key="1">
    <source>
        <dbReference type="SAM" id="Phobius"/>
    </source>
</evidence>
<feature type="transmembrane region" description="Helical" evidence="1">
    <location>
        <begin position="403"/>
        <end position="422"/>
    </location>
</feature>
<dbReference type="AlphaFoldDB" id="A0A1H7I9V9"/>
<dbReference type="Proteomes" id="UP000199120">
    <property type="component" value="Unassembled WGS sequence"/>
</dbReference>
<feature type="transmembrane region" description="Helical" evidence="1">
    <location>
        <begin position="30"/>
        <end position="51"/>
    </location>
</feature>
<feature type="transmembrane region" description="Helical" evidence="1">
    <location>
        <begin position="225"/>
        <end position="243"/>
    </location>
</feature>
<dbReference type="RefSeq" id="WP_134042277.1">
    <property type="nucleotide sequence ID" value="NZ_FNSR01000001.1"/>
</dbReference>
<feature type="transmembrane region" description="Helical" evidence="1">
    <location>
        <begin position="63"/>
        <end position="82"/>
    </location>
</feature>
<protein>
    <recommendedName>
        <fullName evidence="4">O-antigen ligase</fullName>
    </recommendedName>
</protein>
<keyword evidence="3" id="KW-1185">Reference proteome</keyword>
<dbReference type="EMBL" id="FOAJ01000002">
    <property type="protein sequence ID" value="SEK59279.1"/>
    <property type="molecule type" value="Genomic_DNA"/>
</dbReference>
<feature type="transmembrane region" description="Helical" evidence="1">
    <location>
        <begin position="331"/>
        <end position="355"/>
    </location>
</feature>